<keyword evidence="3" id="KW-0732">Signal</keyword>
<dbReference type="EMBL" id="CP060723">
    <property type="protein sequence ID" value="QNN41936.1"/>
    <property type="molecule type" value="Genomic_DNA"/>
</dbReference>
<dbReference type="SMART" id="SM00947">
    <property type="entry name" value="Pro_CA"/>
    <property type="match status" value="1"/>
</dbReference>
<reference evidence="4 5" key="1">
    <citation type="submission" date="2020-08" db="EMBL/GenBank/DDBJ databases">
        <title>Genome sequence of Pedobacter roseus KACC 11594T.</title>
        <authorList>
            <person name="Hyun D.-W."/>
            <person name="Bae J.-W."/>
        </authorList>
    </citation>
    <scope>NUCLEOTIDE SEQUENCE [LARGE SCALE GENOMIC DNA]</scope>
    <source>
        <strain evidence="4 5">KACC 11594</strain>
    </source>
</reference>
<dbReference type="Proteomes" id="UP000515806">
    <property type="component" value="Chromosome"/>
</dbReference>
<evidence type="ECO:0000313" key="5">
    <source>
        <dbReference type="Proteomes" id="UP000515806"/>
    </source>
</evidence>
<gene>
    <name evidence="4" type="ORF">H9L23_23040</name>
</gene>
<proteinExistence type="inferred from homology"/>
<feature type="binding site" evidence="2">
    <location>
        <position position="104"/>
    </location>
    <ligand>
        <name>Zn(2+)</name>
        <dbReference type="ChEBI" id="CHEBI:29105"/>
    </ligand>
</feature>
<sequence length="257" mass="28292">MRTFFLALLFITSMALNACRQNDSNINPQEIDQEDTLTIAKEDILTSDVLTKEQQLKLSPADVLKRLQQGNLDFTKDNLTIRNTTERIRKASLGQYPKAVILSCLDSRVPVEDIFHSGIGNLFVARVAGNIVNEDILGSMEYACKVSGAKLVMVLGHEYCGAIKSAIDGVKLGNITKLLKKINPAVISAKTTFKGKSISSNPLFVETVCDENVKLSIREILNRSTILREMEAKGEIIIVGGVYDMNSGKVEIFEPAK</sequence>
<dbReference type="NCBIfam" id="NF011765">
    <property type="entry name" value="PRK15219.1"/>
    <property type="match status" value="1"/>
</dbReference>
<feature type="binding site" evidence="2">
    <location>
        <position position="157"/>
    </location>
    <ligand>
        <name>Zn(2+)</name>
        <dbReference type="ChEBI" id="CHEBI:29105"/>
    </ligand>
</feature>
<dbReference type="PANTHER" id="PTHR11002">
    <property type="entry name" value="CARBONIC ANHYDRASE"/>
    <property type="match status" value="1"/>
</dbReference>
<dbReference type="SUPFAM" id="SSF53056">
    <property type="entry name" value="beta-carbonic anhydrase, cab"/>
    <property type="match status" value="1"/>
</dbReference>
<dbReference type="AlphaFoldDB" id="A0A7G9QF11"/>
<dbReference type="Gene3D" id="3.40.1050.10">
    <property type="entry name" value="Carbonic anhydrase"/>
    <property type="match status" value="1"/>
</dbReference>
<evidence type="ECO:0000313" key="4">
    <source>
        <dbReference type="EMBL" id="QNN41936.1"/>
    </source>
</evidence>
<keyword evidence="5" id="KW-1185">Reference proteome</keyword>
<feature type="chain" id="PRO_5028889163" evidence="3">
    <location>
        <begin position="19"/>
        <end position="257"/>
    </location>
</feature>
<keyword evidence="2" id="KW-0479">Metal-binding</keyword>
<comment type="similarity">
    <text evidence="1">Belongs to the beta-class carbonic anhydrase family.</text>
</comment>
<dbReference type="KEGG" id="proe:H9L23_23040"/>
<dbReference type="InterPro" id="IPR036874">
    <property type="entry name" value="Carbonic_anhydrase_sf"/>
</dbReference>
<accession>A0A7G9QF11</accession>
<organism evidence="4 5">
    <name type="scientific">Pedobacter roseus</name>
    <dbReference type="NCBI Taxonomy" id="336820"/>
    <lineage>
        <taxon>Bacteria</taxon>
        <taxon>Pseudomonadati</taxon>
        <taxon>Bacteroidota</taxon>
        <taxon>Sphingobacteriia</taxon>
        <taxon>Sphingobacteriales</taxon>
        <taxon>Sphingobacteriaceae</taxon>
        <taxon>Pedobacter</taxon>
    </lineage>
</organism>
<evidence type="ECO:0000256" key="3">
    <source>
        <dbReference type="SAM" id="SignalP"/>
    </source>
</evidence>
<dbReference type="GO" id="GO:0008270">
    <property type="term" value="F:zinc ion binding"/>
    <property type="evidence" value="ECO:0007669"/>
    <property type="project" value="InterPro"/>
</dbReference>
<feature type="binding site" evidence="2">
    <location>
        <position position="106"/>
    </location>
    <ligand>
        <name>Zn(2+)</name>
        <dbReference type="ChEBI" id="CHEBI:29105"/>
    </ligand>
</feature>
<feature type="signal peptide" evidence="3">
    <location>
        <begin position="1"/>
        <end position="18"/>
    </location>
</feature>
<evidence type="ECO:0000256" key="2">
    <source>
        <dbReference type="PIRSR" id="PIRSR601765-1"/>
    </source>
</evidence>
<dbReference type="RefSeq" id="WP_187592504.1">
    <property type="nucleotide sequence ID" value="NZ_CP060723.1"/>
</dbReference>
<comment type="cofactor">
    <cofactor evidence="2">
        <name>Zn(2+)</name>
        <dbReference type="ChEBI" id="CHEBI:29105"/>
    </cofactor>
    <text evidence="2">Binds 1 zinc ion per subunit.</text>
</comment>
<dbReference type="Pfam" id="PF00484">
    <property type="entry name" value="Pro_CA"/>
    <property type="match status" value="1"/>
</dbReference>
<dbReference type="GO" id="GO:0004089">
    <property type="term" value="F:carbonate dehydratase activity"/>
    <property type="evidence" value="ECO:0007669"/>
    <property type="project" value="InterPro"/>
</dbReference>
<evidence type="ECO:0000256" key="1">
    <source>
        <dbReference type="ARBA" id="ARBA00006217"/>
    </source>
</evidence>
<feature type="binding site" evidence="2">
    <location>
        <position position="160"/>
    </location>
    <ligand>
        <name>Zn(2+)</name>
        <dbReference type="ChEBI" id="CHEBI:29105"/>
    </ligand>
</feature>
<keyword evidence="2" id="KW-0862">Zinc</keyword>
<dbReference type="InterPro" id="IPR001765">
    <property type="entry name" value="Carbonic_anhydrase"/>
</dbReference>
<dbReference type="CDD" id="cd03378">
    <property type="entry name" value="beta_CA_cladeC"/>
    <property type="match status" value="1"/>
</dbReference>
<protein>
    <submittedName>
        <fullName evidence="4">Carbonic anhydrase</fullName>
    </submittedName>
</protein>
<dbReference type="PANTHER" id="PTHR11002:SF79">
    <property type="entry name" value="CARBONIC ANHYDRASE 2"/>
    <property type="match status" value="1"/>
</dbReference>
<name>A0A7G9QF11_9SPHI</name>